<dbReference type="Gene3D" id="3.30.200.20">
    <property type="entry name" value="Phosphorylase Kinase, domain 1"/>
    <property type="match status" value="1"/>
</dbReference>
<dbReference type="InterPro" id="IPR011009">
    <property type="entry name" value="Kinase-like_dom_sf"/>
</dbReference>
<dbReference type="InterPro" id="IPR000719">
    <property type="entry name" value="Prot_kinase_dom"/>
</dbReference>
<dbReference type="Gene3D" id="1.10.510.10">
    <property type="entry name" value="Transferase(Phosphotransferase) domain 1"/>
    <property type="match status" value="1"/>
</dbReference>
<feature type="binding site" evidence="6">
    <location>
        <position position="105"/>
    </location>
    <ligand>
        <name>ATP</name>
        <dbReference type="ChEBI" id="CHEBI:30616"/>
    </ligand>
</feature>
<evidence type="ECO:0000313" key="9">
    <source>
        <dbReference type="Proteomes" id="UP001249851"/>
    </source>
</evidence>
<dbReference type="SMART" id="SM00220">
    <property type="entry name" value="S_TKc"/>
    <property type="match status" value="1"/>
</dbReference>
<evidence type="ECO:0000256" key="5">
    <source>
        <dbReference type="ARBA" id="ARBA00022840"/>
    </source>
</evidence>
<dbReference type="PANTHER" id="PTHR24058:SF130">
    <property type="entry name" value="SERINE_THREONINE PROTEIN KINASES-RELATED"/>
    <property type="match status" value="1"/>
</dbReference>
<dbReference type="GO" id="GO:0005524">
    <property type="term" value="F:ATP binding"/>
    <property type="evidence" value="ECO:0007669"/>
    <property type="project" value="UniProtKB-UniRule"/>
</dbReference>
<name>A0AAD9QLZ2_ACRCE</name>
<keyword evidence="3 6" id="KW-0547">Nucleotide-binding</keyword>
<dbReference type="SUPFAM" id="SSF56112">
    <property type="entry name" value="Protein kinase-like (PK-like)"/>
    <property type="match status" value="1"/>
</dbReference>
<dbReference type="PROSITE" id="PS50011">
    <property type="entry name" value="PROTEIN_KINASE_DOM"/>
    <property type="match status" value="1"/>
</dbReference>
<evidence type="ECO:0000259" key="7">
    <source>
        <dbReference type="PROSITE" id="PS50011"/>
    </source>
</evidence>
<evidence type="ECO:0000256" key="2">
    <source>
        <dbReference type="ARBA" id="ARBA00022679"/>
    </source>
</evidence>
<dbReference type="InterPro" id="IPR008271">
    <property type="entry name" value="Ser/Thr_kinase_AS"/>
</dbReference>
<dbReference type="Proteomes" id="UP001249851">
    <property type="component" value="Unassembled WGS sequence"/>
</dbReference>
<comment type="caution">
    <text evidence="8">The sequence shown here is derived from an EMBL/GenBank/DDBJ whole genome shotgun (WGS) entry which is preliminary data.</text>
</comment>
<reference evidence="8" key="2">
    <citation type="journal article" date="2023" name="Science">
        <title>Genomic signatures of disease resistance in endangered staghorn corals.</title>
        <authorList>
            <person name="Vollmer S.V."/>
            <person name="Selwyn J.D."/>
            <person name="Despard B.A."/>
            <person name="Roesel C.L."/>
        </authorList>
    </citation>
    <scope>NUCLEOTIDE SEQUENCE</scope>
    <source>
        <strain evidence="8">K2</strain>
    </source>
</reference>
<evidence type="ECO:0000256" key="1">
    <source>
        <dbReference type="ARBA" id="ARBA00022527"/>
    </source>
</evidence>
<keyword evidence="1" id="KW-0723">Serine/threonine-protein kinase</keyword>
<accession>A0AAD9QLZ2</accession>
<gene>
    <name evidence="8" type="ORF">P5673_012660</name>
</gene>
<reference evidence="8" key="1">
    <citation type="journal article" date="2023" name="G3 (Bethesda)">
        <title>Whole genome assembly and annotation of the endangered Caribbean coral Acropora cervicornis.</title>
        <authorList>
            <person name="Selwyn J.D."/>
            <person name="Vollmer S.V."/>
        </authorList>
    </citation>
    <scope>NUCLEOTIDE SEQUENCE</scope>
    <source>
        <strain evidence="8">K2</strain>
    </source>
</reference>
<keyword evidence="9" id="KW-1185">Reference proteome</keyword>
<dbReference type="PROSITE" id="PS00108">
    <property type="entry name" value="PROTEIN_KINASE_ST"/>
    <property type="match status" value="1"/>
</dbReference>
<dbReference type="PANTHER" id="PTHR24058">
    <property type="entry name" value="DUAL SPECIFICITY PROTEIN KINASE"/>
    <property type="match status" value="1"/>
</dbReference>
<proteinExistence type="predicted"/>
<dbReference type="PROSITE" id="PS00107">
    <property type="entry name" value="PROTEIN_KINASE_ATP"/>
    <property type="match status" value="1"/>
</dbReference>
<dbReference type="AlphaFoldDB" id="A0AAD9QLZ2"/>
<organism evidence="8 9">
    <name type="scientific">Acropora cervicornis</name>
    <name type="common">Staghorn coral</name>
    <dbReference type="NCBI Taxonomy" id="6130"/>
    <lineage>
        <taxon>Eukaryota</taxon>
        <taxon>Metazoa</taxon>
        <taxon>Cnidaria</taxon>
        <taxon>Anthozoa</taxon>
        <taxon>Hexacorallia</taxon>
        <taxon>Scleractinia</taxon>
        <taxon>Astrocoeniina</taxon>
        <taxon>Acroporidae</taxon>
        <taxon>Acropora</taxon>
    </lineage>
</organism>
<dbReference type="InterPro" id="IPR017441">
    <property type="entry name" value="Protein_kinase_ATP_BS"/>
</dbReference>
<protein>
    <submittedName>
        <fullName evidence="8">Dual specificity tyrosine-phosphorylation-regulated kinase 2</fullName>
    </submittedName>
</protein>
<feature type="domain" description="Protein kinase" evidence="7">
    <location>
        <begin position="4"/>
        <end position="296"/>
    </location>
</feature>
<evidence type="ECO:0000256" key="4">
    <source>
        <dbReference type="ARBA" id="ARBA00022777"/>
    </source>
</evidence>
<keyword evidence="2" id="KW-0808">Transferase</keyword>
<evidence type="ECO:0000313" key="8">
    <source>
        <dbReference type="EMBL" id="KAK2563682.1"/>
    </source>
</evidence>
<sequence>MSKCSMELLRSNGAFSHAFQGYRRENEHFQRRVSPPKRFVATQLSGGVKVLYKRLRNKEKPPHQRHVPLLAGRYKFMQVLGQGQSSILIAVQDTFHPDKRPVAVKVMNLNNSYLGAQEAECVRKLNAADVLKVSRTIQLFLVQVLGFLKRQNVIHADLKPENILIQGGEDINIKVVSLYYDDFELQTLVYRAPEVMFGIPFGLEIDMWSLGCILAEVTTVFGPFPKNPFQSGKFIHDFLEFVGQNSESNKSLCVTNMMKKLLNSRNYAFSSFLVGLLQYNPNERLTPFQAAMHQFLAPEFPFRYLLSQQGCETEEVASSYSEVLLPSDQYLYKPVNVGGIEPLKREDLCCKPEKPLKTTQSLPIHIKCNCCPELDFAHHSAKDFKHGMSQDGMLCKGDNLKIKNDGHISRTDEMASTNLNTVSYKGDDTVKSLNFKDHRRWFFKEVILQENIPTVKIGTKIALEGHSNVLDDQTCSAARIRGYQKKSISTKDEINDLSPELKYRKRLESNDPMLHSKERTSPSHGYQEDVVMLL</sequence>
<dbReference type="EMBL" id="JARQWQ010000024">
    <property type="protein sequence ID" value="KAK2563682.1"/>
    <property type="molecule type" value="Genomic_DNA"/>
</dbReference>
<dbReference type="InterPro" id="IPR050494">
    <property type="entry name" value="Ser_Thr_dual-spec_kinase"/>
</dbReference>
<dbReference type="Pfam" id="PF00069">
    <property type="entry name" value="Pkinase"/>
    <property type="match status" value="1"/>
</dbReference>
<evidence type="ECO:0000256" key="6">
    <source>
        <dbReference type="PROSITE-ProRule" id="PRU10141"/>
    </source>
</evidence>
<dbReference type="GO" id="GO:0004674">
    <property type="term" value="F:protein serine/threonine kinase activity"/>
    <property type="evidence" value="ECO:0007669"/>
    <property type="project" value="UniProtKB-KW"/>
</dbReference>
<keyword evidence="4 8" id="KW-0418">Kinase</keyword>
<evidence type="ECO:0000256" key="3">
    <source>
        <dbReference type="ARBA" id="ARBA00022741"/>
    </source>
</evidence>
<keyword evidence="5 6" id="KW-0067">ATP-binding</keyword>